<protein>
    <submittedName>
        <fullName evidence="2">Uncharacterized protein</fullName>
    </submittedName>
</protein>
<dbReference type="Proteomes" id="UP000197068">
    <property type="component" value="Unassembled WGS sequence"/>
</dbReference>
<comment type="caution">
    <text evidence="2">The sequence shown here is derived from an EMBL/GenBank/DDBJ whole genome shotgun (WGS) entry which is preliminary data.</text>
</comment>
<evidence type="ECO:0000313" key="2">
    <source>
        <dbReference type="EMBL" id="GAW94959.1"/>
    </source>
</evidence>
<evidence type="ECO:0000256" key="1">
    <source>
        <dbReference type="SAM" id="MobiDB-lite"/>
    </source>
</evidence>
<evidence type="ECO:0000313" key="3">
    <source>
        <dbReference type="Proteomes" id="UP000197068"/>
    </source>
</evidence>
<keyword evidence="3" id="KW-1185">Reference proteome</keyword>
<gene>
    <name evidence="2" type="ORF">MTCD1_00558</name>
</gene>
<proteinExistence type="predicted"/>
<accession>A0ABQ0MRJ0</accession>
<organism evidence="2 3">
    <name type="scientific">Colwellia marinimaniae</name>
    <dbReference type="NCBI Taxonomy" id="1513592"/>
    <lineage>
        <taxon>Bacteria</taxon>
        <taxon>Pseudomonadati</taxon>
        <taxon>Pseudomonadota</taxon>
        <taxon>Gammaproteobacteria</taxon>
        <taxon>Alteromonadales</taxon>
        <taxon>Colwelliaceae</taxon>
        <taxon>Colwellia</taxon>
    </lineage>
</organism>
<sequence>MTTELEPIRILMASKARHTRSRVNRHSPELPSDWAPQKIENPKVGFPFSDDSAWHLIADLLEDKNQEVKYIILNKPPGKEASVMLHILVQGQTPLYIKVHMGAKDKVIGRSFHISDRN</sequence>
<dbReference type="RefSeq" id="WP_143760081.1">
    <property type="nucleotide sequence ID" value="NZ_BDQM01000003.1"/>
</dbReference>
<feature type="compositionally biased region" description="Basic residues" evidence="1">
    <location>
        <begin position="16"/>
        <end position="25"/>
    </location>
</feature>
<dbReference type="EMBL" id="BDQM01000003">
    <property type="protein sequence ID" value="GAW94959.1"/>
    <property type="molecule type" value="Genomic_DNA"/>
</dbReference>
<name>A0ABQ0MRJ0_9GAMM</name>
<reference evidence="2 3" key="1">
    <citation type="submission" date="2017-06" db="EMBL/GenBank/DDBJ databases">
        <title>Whole Genome Sequences of Colwellia marinimaniae MTCD1.</title>
        <authorList>
            <person name="Kusumoto H."/>
            <person name="Inoue M."/>
            <person name="Tanikawa K."/>
            <person name="Maeji H."/>
            <person name="Cameron J.H."/>
            <person name="Bartlett D.H."/>
        </authorList>
    </citation>
    <scope>NUCLEOTIDE SEQUENCE [LARGE SCALE GENOMIC DNA]</scope>
    <source>
        <strain evidence="2 3">MTCD1</strain>
    </source>
</reference>
<feature type="region of interest" description="Disordered" evidence="1">
    <location>
        <begin position="16"/>
        <end position="38"/>
    </location>
</feature>